<evidence type="ECO:0000256" key="1">
    <source>
        <dbReference type="SAM" id="Coils"/>
    </source>
</evidence>
<feature type="coiled-coil region" evidence="1">
    <location>
        <begin position="299"/>
        <end position="333"/>
    </location>
</feature>
<name>A0ABP0X616_9BRYO</name>
<evidence type="ECO:0000259" key="2">
    <source>
        <dbReference type="PROSITE" id="PS00036"/>
    </source>
</evidence>
<accession>A0ABP0X616</accession>
<organism evidence="3 4">
    <name type="scientific">Sphagnum jensenii</name>
    <dbReference type="NCBI Taxonomy" id="128206"/>
    <lineage>
        <taxon>Eukaryota</taxon>
        <taxon>Viridiplantae</taxon>
        <taxon>Streptophyta</taxon>
        <taxon>Embryophyta</taxon>
        <taxon>Bryophyta</taxon>
        <taxon>Sphagnophytina</taxon>
        <taxon>Sphagnopsida</taxon>
        <taxon>Sphagnales</taxon>
        <taxon>Sphagnaceae</taxon>
        <taxon>Sphagnum</taxon>
    </lineage>
</organism>
<dbReference type="SUPFAM" id="SSF57959">
    <property type="entry name" value="Leucine zipper domain"/>
    <property type="match status" value="1"/>
</dbReference>
<feature type="domain" description="BZIP" evidence="2">
    <location>
        <begin position="257"/>
        <end position="272"/>
    </location>
</feature>
<dbReference type="InterPro" id="IPR004827">
    <property type="entry name" value="bZIP"/>
</dbReference>
<keyword evidence="4" id="KW-1185">Reference proteome</keyword>
<evidence type="ECO:0000313" key="4">
    <source>
        <dbReference type="Proteomes" id="UP001497444"/>
    </source>
</evidence>
<reference evidence="3" key="1">
    <citation type="submission" date="2024-02" db="EMBL/GenBank/DDBJ databases">
        <authorList>
            <consortium name="ELIXIR-Norway"/>
            <consortium name="Elixir Norway"/>
        </authorList>
    </citation>
    <scope>NUCLEOTIDE SEQUENCE</scope>
</reference>
<sequence length="365" mass="40241">MAISFKEYAPDQYVVTPQETLPGMMQSRIDQEEEEEEAEDTIFELGSDRMTLEFSSSCTQVGATCSSDDSQNFNGTAATFSTSPVHLSNGPVHPLSAATCDQFIAAEEEPPVLNPPCELTGYYQDQCSGAQLGLDPSFTDHTATWNFMSNSSINMISGDGYETAAPRSFANPPDFPFFANSTAANFVQSHEQLDRQLYMVQNGAEEAVSGRAAMLHQLFAESRKRAQLGSSSMQLSASLLDEVAAQAKARLEVKKLRRMESNRASARRSRKRKADSLDSLHIENVRLREEYVPHILQEKHEVEKRLKESETKIIKLEKEKVELSEQIQRLTQQKLGTSCAPHAAGGSAAAVASSVTFPMTHHVVV</sequence>
<dbReference type="PROSITE" id="PS00036">
    <property type="entry name" value="BZIP_BASIC"/>
    <property type="match status" value="1"/>
</dbReference>
<gene>
    <name evidence="3" type="ORF">CSSPJE1EN1_LOCUS20031</name>
</gene>
<keyword evidence="1" id="KW-0175">Coiled coil</keyword>
<dbReference type="Proteomes" id="UP001497444">
    <property type="component" value="Chromosome 6"/>
</dbReference>
<evidence type="ECO:0000313" key="3">
    <source>
        <dbReference type="EMBL" id="CAK9274553.1"/>
    </source>
</evidence>
<proteinExistence type="predicted"/>
<dbReference type="EMBL" id="OZ020101">
    <property type="protein sequence ID" value="CAK9274553.1"/>
    <property type="molecule type" value="Genomic_DNA"/>
</dbReference>
<dbReference type="InterPro" id="IPR046347">
    <property type="entry name" value="bZIP_sf"/>
</dbReference>
<protein>
    <recommendedName>
        <fullName evidence="2">BZIP domain-containing protein</fullName>
    </recommendedName>
</protein>